<dbReference type="GO" id="GO:0099041">
    <property type="term" value="P:vesicle tethering to Golgi"/>
    <property type="evidence" value="ECO:0007669"/>
    <property type="project" value="InterPro"/>
</dbReference>
<reference evidence="1 2" key="1">
    <citation type="submission" date="2021-06" db="EMBL/GenBank/DDBJ databases">
        <title>Caerostris darwini draft genome.</title>
        <authorList>
            <person name="Kono N."/>
            <person name="Arakawa K."/>
        </authorList>
    </citation>
    <scope>NUCLEOTIDE SEQUENCE [LARGE SCALE GENOMIC DNA]</scope>
</reference>
<dbReference type="PANTHER" id="PTHR14416:SF2">
    <property type="entry name" value="PROTEIN NJMU-R1"/>
    <property type="match status" value="1"/>
</dbReference>
<accession>A0AAV4TQ82</accession>
<dbReference type="GO" id="GO:0005802">
    <property type="term" value="C:trans-Golgi network"/>
    <property type="evidence" value="ECO:0007669"/>
    <property type="project" value="InterPro"/>
</dbReference>
<name>A0AAV4TQ82_9ARAC</name>
<sequence>MIKFCPELGKFCYNLIPLLDPGGLKNKDDVQLKLKSWYFYCVEYIQRCIENFKDDLVSLLHCALWGNVEVVSENEQIKWDTGRFIETCCMMPKMVDNQDSTASDETLSFTITIVDGKVEVNHSLDKSSYCLKWLDKLKSCRSNDHVGLHNILEGFRLKIVQDLNTLKRLLQKAQTDHYSLYRAYQFLQASGYEDILLYHVKKEANMAGEQEVMEIISCLRDFLKKKHSFLEVEVK</sequence>
<dbReference type="AlphaFoldDB" id="A0AAV4TQ82"/>
<dbReference type="Proteomes" id="UP001054837">
    <property type="component" value="Unassembled WGS sequence"/>
</dbReference>
<keyword evidence="2" id="KW-1185">Reference proteome</keyword>
<dbReference type="EMBL" id="BPLQ01010149">
    <property type="protein sequence ID" value="GIY48728.1"/>
    <property type="molecule type" value="Genomic_DNA"/>
</dbReference>
<protein>
    <submittedName>
        <fullName evidence="1">Uncharacterized protein</fullName>
    </submittedName>
</protein>
<comment type="caution">
    <text evidence="1">The sequence shown here is derived from an EMBL/GenBank/DDBJ whole genome shotgun (WGS) entry which is preliminary data.</text>
</comment>
<organism evidence="1 2">
    <name type="scientific">Caerostris darwini</name>
    <dbReference type="NCBI Taxonomy" id="1538125"/>
    <lineage>
        <taxon>Eukaryota</taxon>
        <taxon>Metazoa</taxon>
        <taxon>Ecdysozoa</taxon>
        <taxon>Arthropoda</taxon>
        <taxon>Chelicerata</taxon>
        <taxon>Arachnida</taxon>
        <taxon>Araneae</taxon>
        <taxon>Araneomorphae</taxon>
        <taxon>Entelegynae</taxon>
        <taxon>Araneoidea</taxon>
        <taxon>Araneidae</taxon>
        <taxon>Caerostris</taxon>
    </lineage>
</organism>
<gene>
    <name evidence="1" type="ORF">CDAR_314691</name>
</gene>
<evidence type="ECO:0000313" key="1">
    <source>
        <dbReference type="EMBL" id="GIY48728.1"/>
    </source>
</evidence>
<dbReference type="InterPro" id="IPR028280">
    <property type="entry name" value="Njmu-R1"/>
</dbReference>
<dbReference type="Pfam" id="PF15053">
    <property type="entry name" value="Njmu-R1"/>
    <property type="match status" value="1"/>
</dbReference>
<proteinExistence type="predicted"/>
<dbReference type="PANTHER" id="PTHR14416">
    <property type="entry name" value="PROTEIN NJMU-R1"/>
    <property type="match status" value="1"/>
</dbReference>
<evidence type="ECO:0000313" key="2">
    <source>
        <dbReference type="Proteomes" id="UP001054837"/>
    </source>
</evidence>